<dbReference type="Gene3D" id="2.40.160.60">
    <property type="entry name" value="Outer membrane protein transport protein (OMPP1/FadL/TodX)"/>
    <property type="match status" value="1"/>
</dbReference>
<dbReference type="STRING" id="1642647.PSM36_1033"/>
<accession>A0A1R3T3K7</accession>
<dbReference type="EMBL" id="LT605205">
    <property type="protein sequence ID" value="SCD19858.1"/>
    <property type="molecule type" value="Genomic_DNA"/>
</dbReference>
<evidence type="ECO:0008006" key="3">
    <source>
        <dbReference type="Google" id="ProtNLM"/>
    </source>
</evidence>
<dbReference type="SUPFAM" id="SSF56935">
    <property type="entry name" value="Porins"/>
    <property type="match status" value="1"/>
</dbReference>
<organism evidence="1 2">
    <name type="scientific">Proteiniphilum saccharofermentans</name>
    <dbReference type="NCBI Taxonomy" id="1642647"/>
    <lineage>
        <taxon>Bacteria</taxon>
        <taxon>Pseudomonadati</taxon>
        <taxon>Bacteroidota</taxon>
        <taxon>Bacteroidia</taxon>
        <taxon>Bacteroidales</taxon>
        <taxon>Dysgonomonadaceae</taxon>
        <taxon>Proteiniphilum</taxon>
    </lineage>
</organism>
<reference evidence="1 2" key="1">
    <citation type="submission" date="2016-08" db="EMBL/GenBank/DDBJ databases">
        <authorList>
            <person name="Seilhamer J.J."/>
        </authorList>
    </citation>
    <scope>NUCLEOTIDE SEQUENCE [LARGE SCALE GENOMIC DNA]</scope>
    <source>
        <strain evidence="1">M3/6</strain>
    </source>
</reference>
<proteinExistence type="predicted"/>
<dbReference type="AlphaFoldDB" id="A0A1R3T3K7"/>
<evidence type="ECO:0000313" key="2">
    <source>
        <dbReference type="Proteomes" id="UP000187464"/>
    </source>
</evidence>
<dbReference type="Proteomes" id="UP000187464">
    <property type="component" value="Chromosome I"/>
</dbReference>
<evidence type="ECO:0000313" key="1">
    <source>
        <dbReference type="EMBL" id="SCD19858.1"/>
    </source>
</evidence>
<dbReference type="KEGG" id="psac:PSM36_1033"/>
<gene>
    <name evidence="1" type="ORF">PSM36_1033</name>
</gene>
<protein>
    <recommendedName>
        <fullName evidence="3">Long-chain fatty acid transport protein</fullName>
    </recommendedName>
</protein>
<keyword evidence="2" id="KW-1185">Reference proteome</keyword>
<sequence length="407" mass="45801">MIMIEKRSLLAILCPICFILSIQGQSTHSPYSMLGLGEIENKDYGRTAGMSDIGIGVREFDYLNVINPAGISGLDSLKFILDISAAGKYSFFTERGKTDNTINGNLRKISLGFRLMPGWGISLGTKPFSDTGYRIYSEEPVEGSTDTKAVYLEGSGGLYELYLSNGFKVTDHFSVGINTKYISGTLKQTENQSEYLFEKESRVFQFYNTFGMQYHKQGLTLGATYGYKQNITMNNKTIIYDNAYNLIQEQDDRSREQFIPETFGAGFSHDGKKVIWGMDFRYQKWKGIESGVSSAKIVDSYRINTGIGYTPNGNRYYRIGNQGIRNRGQIQVGASFSKSYIQVGGANAYNYSVSAGYSFPVSWNLLNVTLEYGNALSAPSNYIKESYFMLTFNCSVIDQWFRLRKFD</sequence>
<name>A0A1R3T3K7_9BACT</name>